<dbReference type="PANTHER" id="PTHR33516">
    <property type="entry name" value="LEXA REPRESSOR"/>
    <property type="match status" value="1"/>
</dbReference>
<reference evidence="2 3" key="1">
    <citation type="submission" date="2018-12" db="EMBL/GenBank/DDBJ databases">
        <title>Bacillus chawlae sp. nov., Bacillus glennii sp. nov., and Bacillus saganii sp. nov. Isolated from the Vehicle Assembly Building at Kennedy Space Center where the Viking Spacecraft were Assembled.</title>
        <authorList>
            <person name="Seuylemezian A."/>
            <person name="Vaishampayan P."/>
        </authorList>
    </citation>
    <scope>NUCLEOTIDE SEQUENCE [LARGE SCALE GENOMIC DNA]</scope>
    <source>
        <strain evidence="2 3">L5</strain>
    </source>
</reference>
<evidence type="ECO:0000259" key="1">
    <source>
        <dbReference type="Pfam" id="PF01726"/>
    </source>
</evidence>
<keyword evidence="3" id="KW-1185">Reference proteome</keyword>
<evidence type="ECO:0000313" key="2">
    <source>
        <dbReference type="EMBL" id="RUQ32668.1"/>
    </source>
</evidence>
<comment type="caution">
    <text evidence="2">The sequence shown here is derived from an EMBL/GenBank/DDBJ whole genome shotgun (WGS) entry which is preliminary data.</text>
</comment>
<feature type="domain" description="LexA repressor DNA-binding" evidence="1">
    <location>
        <begin position="4"/>
        <end position="66"/>
    </location>
</feature>
<organism evidence="2 3">
    <name type="scientific">Peribacillus cavernae</name>
    <dbReference type="NCBI Taxonomy" id="1674310"/>
    <lineage>
        <taxon>Bacteria</taxon>
        <taxon>Bacillati</taxon>
        <taxon>Bacillota</taxon>
        <taxon>Bacilli</taxon>
        <taxon>Bacillales</taxon>
        <taxon>Bacillaceae</taxon>
        <taxon>Peribacillus</taxon>
    </lineage>
</organism>
<sequence>MRNSKITKRQLEVLAAISDFINDNAFPPAQQEIADKLHISPSTVKSHLDSLKRKGYITWDEGRPRTIRILKEP</sequence>
<dbReference type="InterPro" id="IPR050077">
    <property type="entry name" value="LexA_repressor"/>
</dbReference>
<dbReference type="RefSeq" id="WP_126862959.1">
    <property type="nucleotide sequence ID" value="NZ_JAUSTX010000003.1"/>
</dbReference>
<dbReference type="OrthoDB" id="1956263at2"/>
<protein>
    <submittedName>
        <fullName evidence="2">Winged helix-turn-helix transcriptional regulator</fullName>
    </submittedName>
</protein>
<name>A0A433HWI0_9BACI</name>
<dbReference type="Gene3D" id="1.10.10.10">
    <property type="entry name" value="Winged helix-like DNA-binding domain superfamily/Winged helix DNA-binding domain"/>
    <property type="match status" value="1"/>
</dbReference>
<gene>
    <name evidence="2" type="ORF">ELQ35_00820</name>
</gene>
<dbReference type="InterPro" id="IPR036390">
    <property type="entry name" value="WH_DNA-bd_sf"/>
</dbReference>
<dbReference type="GO" id="GO:0004252">
    <property type="term" value="F:serine-type endopeptidase activity"/>
    <property type="evidence" value="ECO:0007669"/>
    <property type="project" value="InterPro"/>
</dbReference>
<dbReference type="EMBL" id="RYZZ01000001">
    <property type="protein sequence ID" value="RUQ32668.1"/>
    <property type="molecule type" value="Genomic_DNA"/>
</dbReference>
<evidence type="ECO:0000313" key="3">
    <source>
        <dbReference type="Proteomes" id="UP000267430"/>
    </source>
</evidence>
<dbReference type="AlphaFoldDB" id="A0A433HWI0"/>
<dbReference type="SUPFAM" id="SSF46785">
    <property type="entry name" value="Winged helix' DNA-binding domain"/>
    <property type="match status" value="1"/>
</dbReference>
<dbReference type="InterPro" id="IPR006199">
    <property type="entry name" value="LexA_DNA-bd_dom"/>
</dbReference>
<dbReference type="InterPro" id="IPR036388">
    <property type="entry name" value="WH-like_DNA-bd_sf"/>
</dbReference>
<dbReference type="GO" id="GO:0006508">
    <property type="term" value="P:proteolysis"/>
    <property type="evidence" value="ECO:0007669"/>
    <property type="project" value="InterPro"/>
</dbReference>
<dbReference type="Pfam" id="PF01726">
    <property type="entry name" value="LexA_DNA_bind"/>
    <property type="match status" value="1"/>
</dbReference>
<accession>A0A433HWI0</accession>
<dbReference type="Proteomes" id="UP000267430">
    <property type="component" value="Unassembled WGS sequence"/>
</dbReference>
<proteinExistence type="predicted"/>
<dbReference type="PANTHER" id="PTHR33516:SF2">
    <property type="entry name" value="LEXA REPRESSOR-RELATED"/>
    <property type="match status" value="1"/>
</dbReference>